<accession>M1V488</accession>
<protein>
    <submittedName>
        <fullName evidence="2">Similar to enhancer of polycomb</fullName>
    </submittedName>
</protein>
<feature type="region of interest" description="Disordered" evidence="1">
    <location>
        <begin position="226"/>
        <end position="258"/>
    </location>
</feature>
<dbReference type="KEGG" id="cme:CYME_CMD117C"/>
<reference evidence="2 3" key="1">
    <citation type="journal article" date="2004" name="Nature">
        <title>Genome sequence of the ultrasmall unicellular red alga Cyanidioschyzon merolae 10D.</title>
        <authorList>
            <person name="Matsuzaki M."/>
            <person name="Misumi O."/>
            <person name="Shin-i T."/>
            <person name="Maruyama S."/>
            <person name="Takahara M."/>
            <person name="Miyagishima S."/>
            <person name="Mori T."/>
            <person name="Nishida K."/>
            <person name="Yagisawa F."/>
            <person name="Nishida K."/>
            <person name="Yoshida Y."/>
            <person name="Nishimura Y."/>
            <person name="Nakao S."/>
            <person name="Kobayashi T."/>
            <person name="Momoyama Y."/>
            <person name="Higashiyama T."/>
            <person name="Minoda A."/>
            <person name="Sano M."/>
            <person name="Nomoto H."/>
            <person name="Oishi K."/>
            <person name="Hayashi H."/>
            <person name="Ohta F."/>
            <person name="Nishizaka S."/>
            <person name="Haga S."/>
            <person name="Miura S."/>
            <person name="Morishita T."/>
            <person name="Kabeya Y."/>
            <person name="Terasawa K."/>
            <person name="Suzuki Y."/>
            <person name="Ishii Y."/>
            <person name="Asakawa S."/>
            <person name="Takano H."/>
            <person name="Ohta N."/>
            <person name="Kuroiwa H."/>
            <person name="Tanaka K."/>
            <person name="Shimizu N."/>
            <person name="Sugano S."/>
            <person name="Sato N."/>
            <person name="Nozaki H."/>
            <person name="Ogasawara N."/>
            <person name="Kohara Y."/>
            <person name="Kuroiwa T."/>
        </authorList>
    </citation>
    <scope>NUCLEOTIDE SEQUENCE [LARGE SCALE GENOMIC DNA]</scope>
    <source>
        <strain evidence="2 3">10D</strain>
    </source>
</reference>
<dbReference type="PANTHER" id="PTHR14898">
    <property type="entry name" value="ENHANCER OF POLYCOMB"/>
    <property type="match status" value="1"/>
</dbReference>
<dbReference type="GO" id="GO:0006357">
    <property type="term" value="P:regulation of transcription by RNA polymerase II"/>
    <property type="evidence" value="ECO:0007669"/>
    <property type="project" value="InterPro"/>
</dbReference>
<evidence type="ECO:0000313" key="3">
    <source>
        <dbReference type="Proteomes" id="UP000007014"/>
    </source>
</evidence>
<dbReference type="GO" id="GO:0035267">
    <property type="term" value="C:NuA4 histone acetyltransferase complex"/>
    <property type="evidence" value="ECO:0007669"/>
    <property type="project" value="InterPro"/>
</dbReference>
<name>M1V488_CYAM1</name>
<gene>
    <name evidence="2" type="ORF">CYME_CMD117C</name>
</gene>
<dbReference type="HOGENOM" id="CLU_428561_0_0_1"/>
<dbReference type="EMBL" id="AP006486">
    <property type="protein sequence ID" value="BAM79190.1"/>
    <property type="molecule type" value="Genomic_DNA"/>
</dbReference>
<proteinExistence type="predicted"/>
<dbReference type="OrthoDB" id="435275at2759"/>
<evidence type="ECO:0000256" key="1">
    <source>
        <dbReference type="SAM" id="MobiDB-lite"/>
    </source>
</evidence>
<dbReference type="OMA" id="NNDSEYQ"/>
<dbReference type="Proteomes" id="UP000007014">
    <property type="component" value="Chromosome 4"/>
</dbReference>
<reference evidence="2 3" key="2">
    <citation type="journal article" date="2007" name="BMC Biol.">
        <title>A 100%-complete sequence reveals unusually simple genomic features in the hot-spring red alga Cyanidioschyzon merolae.</title>
        <authorList>
            <person name="Nozaki H."/>
            <person name="Takano H."/>
            <person name="Misumi O."/>
            <person name="Terasawa K."/>
            <person name="Matsuzaki M."/>
            <person name="Maruyama S."/>
            <person name="Nishida K."/>
            <person name="Yagisawa F."/>
            <person name="Yoshida Y."/>
            <person name="Fujiwara T."/>
            <person name="Takio S."/>
            <person name="Tamura K."/>
            <person name="Chung S.J."/>
            <person name="Nakamura S."/>
            <person name="Kuroiwa H."/>
            <person name="Tanaka K."/>
            <person name="Sato N."/>
            <person name="Kuroiwa T."/>
        </authorList>
    </citation>
    <scope>NUCLEOTIDE SEQUENCE [LARGE SCALE GENOMIC DNA]</scope>
    <source>
        <strain evidence="2 3">10D</strain>
    </source>
</reference>
<dbReference type="InterPro" id="IPR024943">
    <property type="entry name" value="Enhancer_polycomb"/>
</dbReference>
<organism evidence="2 3">
    <name type="scientific">Cyanidioschyzon merolae (strain NIES-3377 / 10D)</name>
    <name type="common">Unicellular red alga</name>
    <dbReference type="NCBI Taxonomy" id="280699"/>
    <lineage>
        <taxon>Eukaryota</taxon>
        <taxon>Rhodophyta</taxon>
        <taxon>Bangiophyceae</taxon>
        <taxon>Cyanidiales</taxon>
        <taxon>Cyanidiaceae</taxon>
        <taxon>Cyanidioschyzon</taxon>
    </lineage>
</organism>
<dbReference type="RefSeq" id="XP_005535476.1">
    <property type="nucleotide sequence ID" value="XM_005535419.1"/>
</dbReference>
<keyword evidence="3" id="KW-1185">Reference proteome</keyword>
<dbReference type="STRING" id="280699.M1V488"/>
<dbReference type="Gramene" id="CMD117CT">
    <property type="protein sequence ID" value="CMD117CT"/>
    <property type="gene ID" value="CMD117C"/>
</dbReference>
<dbReference type="AlphaFoldDB" id="M1V488"/>
<sequence length="639" mass="72464">MSRRALFRPRAIDLQRPLLIIRSDADLKSDVEVVSAQRALPEYGTGVEEGELGERHLQEALLASMNLRIKRAETKSTAQEEDAESASCDHIDGRRTVIIPVPVIREIPCYTEALLEQVRNRFQLSDTYVDARADDRALLEREIDYEADDGDKRFAQNELCIDLDTFERAMDALEKEQGTARTLMSPNSAKSQLMKDATLGLNEQHIDALYMHWRRKREQRGGQPILRYLRDPPDVNNPDPSVAFRPRNDEEQKRRARSNTFDNYKRLRRIRQDMERVRTIMEQVMKRERIKLDLVLFTISSQLATLQLRYPHLELIQKAAKILPLKTPIGADLYRHLTNIAELARKGVLKWNSAHRRRSEEKASSDHSGTSVTKIRATSAAKPPDSGSAGSVVAAPKRDLYGFDEKGFQAFRRLRYFSGGFFRDGINPFDWRVHGIPLWADPSLSHSVQERSQLGNITAERSIPQGARPAPSMELEASRLRKPLRCASTLIARLTTPMAYAILDAAASKNHPEEQTSLVVSASRMSSDGMKRIADTPAVGPKRLMCFPDSTPLCDQSTMVRTSFRPTLVRARIGCDDAIYLDRITIRRETDKLSASESPAKLDAWSSREWQRPWPKRLKHSAPPTAESVHKTASLDAKQ</sequence>
<feature type="region of interest" description="Disordered" evidence="1">
    <location>
        <begin position="591"/>
        <end position="639"/>
    </location>
</feature>
<feature type="region of interest" description="Disordered" evidence="1">
    <location>
        <begin position="355"/>
        <end position="392"/>
    </location>
</feature>
<evidence type="ECO:0000313" key="2">
    <source>
        <dbReference type="EMBL" id="BAM79190.1"/>
    </source>
</evidence>
<dbReference type="GeneID" id="16992737"/>
<dbReference type="eggNOG" id="KOG2261">
    <property type="taxonomic scope" value="Eukaryota"/>
</dbReference>